<dbReference type="GO" id="GO:0031267">
    <property type="term" value="F:small GTPase binding"/>
    <property type="evidence" value="ECO:0007669"/>
    <property type="project" value="TreeGrafter"/>
</dbReference>
<dbReference type="Pfam" id="PF07834">
    <property type="entry name" value="RanGAP1_C"/>
    <property type="match status" value="1"/>
</dbReference>
<dbReference type="GO" id="GO:0048471">
    <property type="term" value="C:perinuclear region of cytoplasm"/>
    <property type="evidence" value="ECO:0007669"/>
    <property type="project" value="TreeGrafter"/>
</dbReference>
<dbReference type="EnsemblMetazoa" id="XM_022794183">
    <property type="protein sequence ID" value="XP_022649918"/>
    <property type="gene ID" value="LOC111245606"/>
</dbReference>
<protein>
    <recommendedName>
        <fullName evidence="4">Ran-GTPase activating protein 1 C-terminal domain-containing protein</fullName>
    </recommendedName>
</protein>
<dbReference type="PANTHER" id="PTHR24113:SF12">
    <property type="entry name" value="RAN GTPASE-ACTIVATING PROTEIN 1"/>
    <property type="match status" value="1"/>
</dbReference>
<dbReference type="InterPro" id="IPR001611">
    <property type="entry name" value="Leu-rich_rpt"/>
</dbReference>
<proteinExistence type="predicted"/>
<name>A0A7M7JC74_VARDE</name>
<dbReference type="GO" id="GO:0005829">
    <property type="term" value="C:cytosol"/>
    <property type="evidence" value="ECO:0007669"/>
    <property type="project" value="TreeGrafter"/>
</dbReference>
<keyword evidence="3" id="KW-0677">Repeat</keyword>
<dbReference type="KEGG" id="vde:111245606"/>
<keyword evidence="1" id="KW-0343">GTPase activation</keyword>
<organism evidence="5 6">
    <name type="scientific">Varroa destructor</name>
    <name type="common">Honeybee mite</name>
    <dbReference type="NCBI Taxonomy" id="109461"/>
    <lineage>
        <taxon>Eukaryota</taxon>
        <taxon>Metazoa</taxon>
        <taxon>Ecdysozoa</taxon>
        <taxon>Arthropoda</taxon>
        <taxon>Chelicerata</taxon>
        <taxon>Arachnida</taxon>
        <taxon>Acari</taxon>
        <taxon>Parasitiformes</taxon>
        <taxon>Mesostigmata</taxon>
        <taxon>Gamasina</taxon>
        <taxon>Dermanyssoidea</taxon>
        <taxon>Varroidae</taxon>
        <taxon>Varroa</taxon>
    </lineage>
</organism>
<keyword evidence="6" id="KW-1185">Reference proteome</keyword>
<dbReference type="InterPro" id="IPR027038">
    <property type="entry name" value="RanGap"/>
</dbReference>
<dbReference type="OrthoDB" id="184583at2759"/>
<dbReference type="GO" id="GO:0007165">
    <property type="term" value="P:signal transduction"/>
    <property type="evidence" value="ECO:0007669"/>
    <property type="project" value="InterPro"/>
</dbReference>
<dbReference type="SMART" id="SM00368">
    <property type="entry name" value="LRR_RI"/>
    <property type="match status" value="8"/>
</dbReference>
<dbReference type="SUPFAM" id="SSF69099">
    <property type="entry name" value="Ran-GTPase activating protein 1 (RanGAP1), C-terminal domain"/>
    <property type="match status" value="1"/>
</dbReference>
<dbReference type="Pfam" id="PF13516">
    <property type="entry name" value="LRR_6"/>
    <property type="match status" value="3"/>
</dbReference>
<dbReference type="OMA" id="RDNMFGK"/>
<evidence type="ECO:0000256" key="2">
    <source>
        <dbReference type="ARBA" id="ARBA00022614"/>
    </source>
</evidence>
<evidence type="ECO:0000256" key="3">
    <source>
        <dbReference type="ARBA" id="ARBA00022737"/>
    </source>
</evidence>
<dbReference type="InterPro" id="IPR036720">
    <property type="entry name" value="RanGAP1_C_sf"/>
</dbReference>
<evidence type="ECO:0000259" key="4">
    <source>
        <dbReference type="Pfam" id="PF07834"/>
    </source>
</evidence>
<dbReference type="CDD" id="cd00116">
    <property type="entry name" value="LRR_RI"/>
    <property type="match status" value="1"/>
</dbReference>
<dbReference type="PANTHER" id="PTHR24113">
    <property type="entry name" value="RAN GTPASE-ACTIVATING PROTEIN 1"/>
    <property type="match status" value="1"/>
</dbReference>
<evidence type="ECO:0000313" key="5">
    <source>
        <dbReference type="EnsemblMetazoa" id="XP_022649918"/>
    </source>
</evidence>
<evidence type="ECO:0000313" key="6">
    <source>
        <dbReference type="Proteomes" id="UP000594260"/>
    </source>
</evidence>
<dbReference type="GO" id="GO:0006913">
    <property type="term" value="P:nucleocytoplasmic transport"/>
    <property type="evidence" value="ECO:0007669"/>
    <property type="project" value="TreeGrafter"/>
</dbReference>
<dbReference type="Gene3D" id="1.25.40.200">
    <property type="entry name" value="Ran-GTPase activating protein 1, C-terminal domain"/>
    <property type="match status" value="1"/>
</dbReference>
<dbReference type="SUPFAM" id="SSF52047">
    <property type="entry name" value="RNI-like"/>
    <property type="match status" value="1"/>
</dbReference>
<dbReference type="Gene3D" id="3.80.10.10">
    <property type="entry name" value="Ribonuclease Inhibitor"/>
    <property type="match status" value="1"/>
</dbReference>
<evidence type="ECO:0000256" key="1">
    <source>
        <dbReference type="ARBA" id="ARBA00022468"/>
    </source>
</evidence>
<dbReference type="InterPro" id="IPR009109">
    <property type="entry name" value="Ran_GTPase_activating_1_C"/>
</dbReference>
<dbReference type="GO" id="GO:0005096">
    <property type="term" value="F:GTPase activator activity"/>
    <property type="evidence" value="ECO:0007669"/>
    <property type="project" value="UniProtKB-KW"/>
</dbReference>
<dbReference type="RefSeq" id="XP_022649918.1">
    <property type="nucleotide sequence ID" value="XM_022794183.1"/>
</dbReference>
<dbReference type="Proteomes" id="UP000594260">
    <property type="component" value="Unplaced"/>
</dbReference>
<dbReference type="GeneID" id="111245606"/>
<dbReference type="InParanoid" id="A0A7M7JC74"/>
<sequence>MMAESAGVNSLIDRLDQQTLDEGVLVNFKGEGRKLDKYEDIKVICDALESKPDVTILCLQGNTLGSDAAKFLGDSLKTCSKLERLLCEDIFTGRVKTDIPVSLEHFSRGLMKSNCRLVELDFSGNAFGELAINAMYSLLTAPTCYSLKELRLNNTGLGPSGGVRLAKALLECLDKSGGEFRLEVFVCGRSRLENEGAKALAEFFAKSPDLTELVIPQNGIFKDGIVAIGEALVNRPNLRMLNINDNILSVQGAKSLGESLCQLTSLEVLNIGDCVIRSEGAQYIASAIEYLTELRELNLGHNEIELDAGLKIVEAMANKSNLQVLELDGNRFGAEGIALIESRMDELDLLDSLCAFSEDEVEEEEYDEDTDDAFTFDDFARNPTPESLLRLEQPYEQAKEYIDKFQCLDHVGLLRMFVKFGAASDGTPDTVDAASEICAPVLDQMFQLKYDMANLINLFAIHLGFVKDEDKAIKIPRDVSGLLLVAAKCRNHYPKELASVLKTFVDNMEPRNCSKTFLPYIRSVYANF</sequence>
<keyword evidence="2" id="KW-0433">Leucine-rich repeat</keyword>
<reference evidence="5" key="1">
    <citation type="submission" date="2021-01" db="UniProtKB">
        <authorList>
            <consortium name="EnsemblMetazoa"/>
        </authorList>
    </citation>
    <scope>IDENTIFICATION</scope>
</reference>
<accession>A0A7M7JC74</accession>
<dbReference type="InterPro" id="IPR032675">
    <property type="entry name" value="LRR_dom_sf"/>
</dbReference>
<dbReference type="GO" id="GO:0005634">
    <property type="term" value="C:nucleus"/>
    <property type="evidence" value="ECO:0007669"/>
    <property type="project" value="TreeGrafter"/>
</dbReference>
<dbReference type="AlphaFoldDB" id="A0A7M7JC74"/>
<feature type="domain" description="Ran-GTPase activating protein 1 C-terminal" evidence="4">
    <location>
        <begin position="378"/>
        <end position="507"/>
    </location>
</feature>